<dbReference type="GO" id="GO:0000725">
    <property type="term" value="P:recombinational repair"/>
    <property type="evidence" value="ECO:0007669"/>
    <property type="project" value="TreeGrafter"/>
</dbReference>
<dbReference type="GO" id="GO:0005524">
    <property type="term" value="F:ATP binding"/>
    <property type="evidence" value="ECO:0007669"/>
    <property type="project" value="UniProtKB-UniRule"/>
</dbReference>
<dbReference type="GO" id="GO:0016787">
    <property type="term" value="F:hydrolase activity"/>
    <property type="evidence" value="ECO:0007669"/>
    <property type="project" value="UniProtKB-UniRule"/>
</dbReference>
<evidence type="ECO:0000313" key="9">
    <source>
        <dbReference type="Proteomes" id="UP000244523"/>
    </source>
</evidence>
<dbReference type="PANTHER" id="PTHR11070:SF2">
    <property type="entry name" value="ATP-DEPENDENT DNA HELICASE SRS2"/>
    <property type="match status" value="1"/>
</dbReference>
<keyword evidence="1 6" id="KW-0547">Nucleotide-binding</keyword>
<dbReference type="EMBL" id="QBUD01000022">
    <property type="protein sequence ID" value="PUB10059.1"/>
    <property type="molecule type" value="Genomic_DNA"/>
</dbReference>
<organism evidence="8 9">
    <name type="scientific">Yoonia sediminilitoris</name>
    <dbReference type="NCBI Taxonomy" id="1286148"/>
    <lineage>
        <taxon>Bacteria</taxon>
        <taxon>Pseudomonadati</taxon>
        <taxon>Pseudomonadota</taxon>
        <taxon>Alphaproteobacteria</taxon>
        <taxon>Rhodobacterales</taxon>
        <taxon>Paracoccaceae</taxon>
        <taxon>Yoonia</taxon>
    </lineage>
</organism>
<feature type="domain" description="UvrD-like helicase ATP-binding" evidence="7">
    <location>
        <begin position="212"/>
        <end position="643"/>
    </location>
</feature>
<comment type="caution">
    <text evidence="8">The sequence shown here is derived from an EMBL/GenBank/DDBJ whole genome shotgun (WGS) entry which is preliminary data.</text>
</comment>
<protein>
    <recommendedName>
        <fullName evidence="5">DNA 3'-5' helicase II</fullName>
    </recommendedName>
</protein>
<proteinExistence type="predicted"/>
<evidence type="ECO:0000259" key="7">
    <source>
        <dbReference type="PROSITE" id="PS51198"/>
    </source>
</evidence>
<dbReference type="InterPro" id="IPR027417">
    <property type="entry name" value="P-loop_NTPase"/>
</dbReference>
<dbReference type="InterPro" id="IPR014016">
    <property type="entry name" value="UvrD-like_ATP-bd"/>
</dbReference>
<keyword evidence="4 6" id="KW-0067">ATP-binding</keyword>
<sequence>MNFESEFGYGLRVPSGSGPRARRAIADLVRRVVSARRGVSRIALLEWIQQFIEGPNRSEASALVESVIDVLCEIKDIGFGKTLGEPVLVALPVRRIALPDGKVIAIGDHRIENGAGSEHLVPEVDQTATETLIDFLDSFEGTAVLIGAPALSPKGRWTGDGAMASALRRALTLSGVFDPVTLEWSTSEVNAAFMNDWFGLGDNVSSTKTTSASDTSQLRVAKAAAGSRMVVEAGPGAGKTHAACERVIALVQDEGLAPSRVLLLSFTRVAVAELIARIAKRLQDVPNVAALQIRTFDSFAARMLSASNSTSPGGYDAAIQAAARLLRSDDPLVADAIGQLEHVIIDEAQDLVGDRKELCEALVSLLDSSCGITVFGDFAQSIYGYQQREKSGSTFLTEIVQRDDFISDRLESDHRTKTLALREMFRVVRENLRDDQGGSREGYFNVREQIKAAALENEITRFAAHSSTTRGLILTRSRRGLFTAAEDMRSAGRRFRLRLPDRPLRIEPWIGAILGAHPASESISRDAFGVMHEMLFPAAVRDVDESWEILLDLDGSGRDSIVVGRVADGLNEPPLELLSDHEGNAGPLLSTIHAIKGREDQRVMLLLTKAPHGETVDWGEEARALYVGATRASTELRTGWISPVKFYTTGKPERYWAARADHRLIEIGLEPDLVDWLEFLHSGHVINEAETIARIWQASIKEPKVVAIPDSEGRLILRFEGEEGYAIGVLSPDFAEMLQSIRQVAPDAAPPELISGISVVGATTVVVPGHAGELPGLVLAPLLGGFARIPR</sequence>
<gene>
    <name evidence="8" type="ORF">C8N45_12211</name>
</gene>
<evidence type="ECO:0000313" key="8">
    <source>
        <dbReference type="EMBL" id="PUB10059.1"/>
    </source>
</evidence>
<dbReference type="AlphaFoldDB" id="A0A2T6K600"/>
<dbReference type="Proteomes" id="UP000244523">
    <property type="component" value="Unassembled WGS sequence"/>
</dbReference>
<dbReference type="Pfam" id="PF00580">
    <property type="entry name" value="UvrD-helicase"/>
    <property type="match status" value="2"/>
</dbReference>
<evidence type="ECO:0000256" key="5">
    <source>
        <dbReference type="ARBA" id="ARBA00034923"/>
    </source>
</evidence>
<dbReference type="GO" id="GO:0043138">
    <property type="term" value="F:3'-5' DNA helicase activity"/>
    <property type="evidence" value="ECO:0007669"/>
    <property type="project" value="TreeGrafter"/>
</dbReference>
<keyword evidence="2 6" id="KW-0378">Hydrolase</keyword>
<evidence type="ECO:0000256" key="3">
    <source>
        <dbReference type="ARBA" id="ARBA00022806"/>
    </source>
</evidence>
<dbReference type="PANTHER" id="PTHR11070">
    <property type="entry name" value="UVRD / RECB / PCRA DNA HELICASE FAMILY MEMBER"/>
    <property type="match status" value="1"/>
</dbReference>
<dbReference type="SUPFAM" id="SSF52540">
    <property type="entry name" value="P-loop containing nucleoside triphosphate hydrolases"/>
    <property type="match status" value="1"/>
</dbReference>
<evidence type="ECO:0000256" key="2">
    <source>
        <dbReference type="ARBA" id="ARBA00022801"/>
    </source>
</evidence>
<dbReference type="OrthoDB" id="5461146at2"/>
<dbReference type="Gene3D" id="3.40.50.300">
    <property type="entry name" value="P-loop containing nucleotide triphosphate hydrolases"/>
    <property type="match status" value="1"/>
</dbReference>
<reference evidence="8 9" key="1">
    <citation type="submission" date="2018-04" db="EMBL/GenBank/DDBJ databases">
        <title>Genomic Encyclopedia of Archaeal and Bacterial Type Strains, Phase II (KMG-II): from individual species to whole genera.</title>
        <authorList>
            <person name="Goeker M."/>
        </authorList>
    </citation>
    <scope>NUCLEOTIDE SEQUENCE [LARGE SCALE GENOMIC DNA]</scope>
    <source>
        <strain evidence="8 9">DSM 29955</strain>
    </source>
</reference>
<keyword evidence="3 6" id="KW-0347">Helicase</keyword>
<accession>A0A2T6K600</accession>
<dbReference type="CDD" id="cd17932">
    <property type="entry name" value="DEXQc_UvrD"/>
    <property type="match status" value="1"/>
</dbReference>
<dbReference type="InterPro" id="IPR000212">
    <property type="entry name" value="DNA_helicase_UvrD/REP"/>
</dbReference>
<keyword evidence="9" id="KW-1185">Reference proteome</keyword>
<dbReference type="GO" id="GO:0003677">
    <property type="term" value="F:DNA binding"/>
    <property type="evidence" value="ECO:0007669"/>
    <property type="project" value="InterPro"/>
</dbReference>
<dbReference type="PROSITE" id="PS51198">
    <property type="entry name" value="UVRD_HELICASE_ATP_BIND"/>
    <property type="match status" value="1"/>
</dbReference>
<feature type="binding site" evidence="6">
    <location>
        <begin position="233"/>
        <end position="240"/>
    </location>
    <ligand>
        <name>ATP</name>
        <dbReference type="ChEBI" id="CHEBI:30616"/>
    </ligand>
</feature>
<name>A0A2T6K600_9RHOB</name>
<evidence type="ECO:0000256" key="4">
    <source>
        <dbReference type="ARBA" id="ARBA00022840"/>
    </source>
</evidence>
<evidence type="ECO:0000256" key="1">
    <source>
        <dbReference type="ARBA" id="ARBA00022741"/>
    </source>
</evidence>
<evidence type="ECO:0000256" key="6">
    <source>
        <dbReference type="PROSITE-ProRule" id="PRU00560"/>
    </source>
</evidence>